<accession>A0A9P9EJ23</accession>
<dbReference type="GO" id="GO:0008270">
    <property type="term" value="F:zinc ion binding"/>
    <property type="evidence" value="ECO:0007669"/>
    <property type="project" value="UniProtKB-KW"/>
</dbReference>
<gene>
    <name evidence="13" type="ORF">B0J11DRAFT_475075</name>
</gene>
<keyword evidence="6" id="KW-0067">ATP-binding</keyword>
<feature type="zinc finger region" description="C3H1-type" evidence="9">
    <location>
        <begin position="29"/>
        <end position="57"/>
    </location>
</feature>
<feature type="domain" description="RZ-type" evidence="12">
    <location>
        <begin position="1852"/>
        <end position="1927"/>
    </location>
</feature>
<dbReference type="InterPro" id="IPR036855">
    <property type="entry name" value="Znf_CCCH_sf"/>
</dbReference>
<dbReference type="GO" id="GO:0031380">
    <property type="term" value="C:nuclear RNA-directed RNA polymerase complex"/>
    <property type="evidence" value="ECO:0007669"/>
    <property type="project" value="TreeGrafter"/>
</dbReference>
<feature type="domain" description="C3H1-type" evidence="11">
    <location>
        <begin position="29"/>
        <end position="57"/>
    </location>
</feature>
<keyword evidence="6" id="KW-0378">Hydrolase</keyword>
<dbReference type="SMART" id="SM00356">
    <property type="entry name" value="ZnF_C3H1"/>
    <property type="match status" value="1"/>
</dbReference>
<keyword evidence="2" id="KW-0963">Cytoplasm</keyword>
<dbReference type="SMART" id="SM00438">
    <property type="entry name" value="ZnF_NFX"/>
    <property type="match status" value="3"/>
</dbReference>
<evidence type="ECO:0000256" key="3">
    <source>
        <dbReference type="ARBA" id="ARBA00022723"/>
    </source>
</evidence>
<dbReference type="InterPro" id="IPR000571">
    <property type="entry name" value="Znf_CCCH"/>
</dbReference>
<name>A0A9P9EJ23_9PLEO</name>
<evidence type="ECO:0000259" key="12">
    <source>
        <dbReference type="PROSITE" id="PS51981"/>
    </source>
</evidence>
<evidence type="ECO:0000256" key="4">
    <source>
        <dbReference type="ARBA" id="ARBA00022737"/>
    </source>
</evidence>
<dbReference type="InterPro" id="IPR045055">
    <property type="entry name" value="DNA2/NAM7-like"/>
</dbReference>
<dbReference type="Proteomes" id="UP000700596">
    <property type="component" value="Unassembled WGS sequence"/>
</dbReference>
<dbReference type="InterPro" id="IPR000967">
    <property type="entry name" value="Znf_NFX1"/>
</dbReference>
<dbReference type="PANTHER" id="PTHR10887">
    <property type="entry name" value="DNA2/NAM7 HELICASE FAMILY"/>
    <property type="match status" value="1"/>
</dbReference>
<dbReference type="PROSITE" id="PS50103">
    <property type="entry name" value="ZF_C3H1"/>
    <property type="match status" value="1"/>
</dbReference>
<proteinExistence type="predicted"/>
<sequence length="1927" mass="217531">MSGWRNNRGNGGLRGTWRGGRGGAPGKQSDSRGVCRFFQQKGSCKYGAACKWSHDIAPEREKRKPREEEKPTQLQARDNYNYWKRFLKSLPVPNDDRTALQLWTGALNILNGEETESKQMLPRDIDNEQNNGQLHIKNMMAMRTRLTKYHQFIELSLAFLQTITHPAILDCLSVDTYAGSIYNFISGANGTRAIPFFQHLCETVGKAYGVDIAPELTAMAERSLIAMSLALREILRRESRARFNEDLPSLMDAIKDVARMISTEQSQTYIIVIRHVDELRAVVDRANGLLAQEDEVQDLLRPSVATSSYPQNIEIPRDRYDNDKADISQMEIFPTREELLTEVPSFLPSIDKDQPHFLVDPVQRHTDTNFRLLRHDTFGELNAALGNLMHAIEVDPKSLKNPKLSFGDFRAHHYTNSYVSYLSFDQRKGLEVNISFPQLLFLRGKSASERSKWWEDCKRLSEGLLLSFIAPHEGNSLTHDDRHVTITAKLARHDQKDVETLVRLSCGKTRGVLIEFPGVLPATFMPVLKNLQDMNRLGRLSFKQWILPDRIDPLTRVTNVDIPPPLYARGGFHFSLKPILKSDALGDADMLLNPDLVHDNSDIIHELEKRTELDLGQCRALLAALFREFAFIQGPPGTGKSYLGVQLMKVLMECKIRASLGPIVIVCYTNHALDQFLEHLLGIGIRKIVRLGGQSHSTLLEDHNLRKVAQAELKTRSERYILAKSYEALEEESKRIRASLGRAHGVGRAEWKHIEYHLGRKYPKIHNQFRRIDGDDFEVVGRHPFDIWASNGAATEISDSPSLEDNDLLEKSERNVYSLSRVERGRLQDIWAREIREIALDDIYERVKDTERIQKEVTNVHDEIDRRVLQNADVIGITTTGLAKRIATLQRVRCKVVICEEAGEVMEPHIISALLPSAEHFIQIGDHEQLRPQINNFKQLSLESRQGHLYQLDRSQFERLSVGEPRRLRMPVAQLNVQRRMRPEISRLIRETIYPELIDHVSTTMQSDVVGMRKNVFWLDHNQFEDNQRSDIDNKSHTNIWEVDMVHAMVRHIVRQGAYKSSDIAVLTPYTGQLQKLRAAMRNDFEIVVSDRDQEALEKDGLGNLKDDSAANLQKDAASHRKAPLEKKKLSELLRVATVDNFQGEEAKVIIISLVRSNSNKKVGFLKTTNRINVLLSRAQHGMYLFGNADTYSNVSMWEKVVHILRENDSVGEALELCCPRHQETPIQVSQPDDFSRLSPEGGCREACPWRLPDCGHMCQARCHSKSMHEVFSCPQPCQRLHEPCQHLCQKTTCGEDCGKCLVKLDNIKLPCGHLKSGIHCYIAQVPSLIRCSIQVEKTVPGCNHSVQVPCSMDVNSDDYKCSMPCSCPLECAHPCPGTCSRCKPKAGEVTVIHQICRKQCGRKMGACNHTCQKLCHEGKDCGTCSARCEVRCKHSKCTAPCHEACAPCVEVCAWSCEHQGSCTMPCSAPCNRLPCDHRCSRDLECGHQCPGLCGETCPETLCHKCTTKHDSRVDLYEMKTYAEINIDENPIVVLGCGHFFTAESLDGHIGLTDVYTYDKTGNIAGLKDISGAFAGKIPRCPDCQLPVRQYVTQRYNRVINRAVIDELSKRFLVHGQTEMRDLEERVGVIEKGRTINANKIQRRYDSALKVEKDIRLFLRKVANRHQPAQKLYEATVHAATVNRSKSLDEMLALLDIHETFPLVERDRRVVLGGRILQIRTESMMIEDKFRIKQKIKDDEANTSLPGGSPGKLTVPFLTSCDAFISESTAANIPKLAVEATIYFATISRLYQSSGLAQESDKAKAAAYVDRAKVLLEAAIESCKNPFQNADDLCKAVEQSIELLRRPWYEEVTPEELAAIRAAMVSGPRGIATHSGHWYNCVNGHPFAIGECGMPMEQARCPECGAQIGGRNHEAVAGVTRAANMER</sequence>
<feature type="region of interest" description="Disordered" evidence="10">
    <location>
        <begin position="1"/>
        <end position="31"/>
    </location>
</feature>
<evidence type="ECO:0000313" key="14">
    <source>
        <dbReference type="Proteomes" id="UP000700596"/>
    </source>
</evidence>
<dbReference type="SUPFAM" id="SSF52540">
    <property type="entry name" value="P-loop containing nucleoside triphosphate hydrolases"/>
    <property type="match status" value="1"/>
</dbReference>
<organism evidence="13 14">
    <name type="scientific">Dendryphion nanum</name>
    <dbReference type="NCBI Taxonomy" id="256645"/>
    <lineage>
        <taxon>Eukaryota</taxon>
        <taxon>Fungi</taxon>
        <taxon>Dikarya</taxon>
        <taxon>Ascomycota</taxon>
        <taxon>Pezizomycotina</taxon>
        <taxon>Dothideomycetes</taxon>
        <taxon>Pleosporomycetidae</taxon>
        <taxon>Pleosporales</taxon>
        <taxon>Torulaceae</taxon>
        <taxon>Dendryphion</taxon>
    </lineage>
</organism>
<keyword evidence="7 9" id="KW-0862">Zinc</keyword>
<dbReference type="PROSITE" id="PS51981">
    <property type="entry name" value="ZF_RZ"/>
    <property type="match status" value="1"/>
</dbReference>
<keyword evidence="8" id="KW-0391">Immunity</keyword>
<evidence type="ECO:0000313" key="13">
    <source>
        <dbReference type="EMBL" id="KAH7137946.1"/>
    </source>
</evidence>
<dbReference type="Pfam" id="PF13087">
    <property type="entry name" value="AAA_12"/>
    <property type="match status" value="1"/>
</dbReference>
<evidence type="ECO:0000256" key="10">
    <source>
        <dbReference type="SAM" id="MobiDB-lite"/>
    </source>
</evidence>
<dbReference type="FunFam" id="3.40.50.300:FF:001660">
    <property type="entry name" value="NF-X1 finger and helicase protein, putative"/>
    <property type="match status" value="1"/>
</dbReference>
<dbReference type="GO" id="GO:0005737">
    <property type="term" value="C:cytoplasm"/>
    <property type="evidence" value="ECO:0007669"/>
    <property type="project" value="UniProtKB-SubCell"/>
</dbReference>
<dbReference type="CDD" id="cd17936">
    <property type="entry name" value="EEXXEc_NFX1"/>
    <property type="match status" value="1"/>
</dbReference>
<keyword evidence="5 9" id="KW-0863">Zinc-finger</keyword>
<dbReference type="Gene3D" id="3.40.50.300">
    <property type="entry name" value="P-loop containing nucleotide triphosphate hydrolases"/>
    <property type="match status" value="2"/>
</dbReference>
<keyword evidence="6" id="KW-0547">Nucleotide-binding</keyword>
<dbReference type="InterPro" id="IPR041679">
    <property type="entry name" value="DNA2/NAM7-like_C"/>
</dbReference>
<evidence type="ECO:0000256" key="2">
    <source>
        <dbReference type="ARBA" id="ARBA00022490"/>
    </source>
</evidence>
<comment type="caution">
    <text evidence="13">The sequence shown here is derived from an EMBL/GenBank/DDBJ whole genome shotgun (WGS) entry which is preliminary data.</text>
</comment>
<evidence type="ECO:0000256" key="8">
    <source>
        <dbReference type="ARBA" id="ARBA00022859"/>
    </source>
</evidence>
<dbReference type="InterPro" id="IPR047187">
    <property type="entry name" value="SF1_C_Upf1"/>
</dbReference>
<dbReference type="InterPro" id="IPR046439">
    <property type="entry name" value="ZF_RZ_dom"/>
</dbReference>
<dbReference type="Pfam" id="PF13086">
    <property type="entry name" value="AAA_11"/>
    <property type="match status" value="1"/>
</dbReference>
<keyword evidence="6" id="KW-0347">Helicase</keyword>
<dbReference type="EMBL" id="JAGMWT010000001">
    <property type="protein sequence ID" value="KAH7137946.1"/>
    <property type="molecule type" value="Genomic_DNA"/>
</dbReference>
<evidence type="ECO:0000256" key="9">
    <source>
        <dbReference type="PROSITE-ProRule" id="PRU00723"/>
    </source>
</evidence>
<dbReference type="InterPro" id="IPR041677">
    <property type="entry name" value="DNA2/NAM7_AAA_11"/>
</dbReference>
<dbReference type="Pfam" id="PF20173">
    <property type="entry name" value="ZnF_RZ-type"/>
    <property type="match status" value="1"/>
</dbReference>
<feature type="compositionally biased region" description="Gly residues" evidence="10">
    <location>
        <begin position="9"/>
        <end position="25"/>
    </location>
</feature>
<dbReference type="OrthoDB" id="2423195at2759"/>
<dbReference type="GO" id="GO:0002376">
    <property type="term" value="P:immune system process"/>
    <property type="evidence" value="ECO:0007669"/>
    <property type="project" value="UniProtKB-KW"/>
</dbReference>
<evidence type="ECO:0000256" key="7">
    <source>
        <dbReference type="ARBA" id="ARBA00022833"/>
    </source>
</evidence>
<dbReference type="CDD" id="cd06008">
    <property type="entry name" value="NF-X1-zinc-finger"/>
    <property type="match status" value="1"/>
</dbReference>
<keyword evidence="3 9" id="KW-0479">Metal-binding</keyword>
<evidence type="ECO:0000256" key="1">
    <source>
        <dbReference type="ARBA" id="ARBA00004496"/>
    </source>
</evidence>
<evidence type="ECO:0000256" key="6">
    <source>
        <dbReference type="ARBA" id="ARBA00022806"/>
    </source>
</evidence>
<dbReference type="CDD" id="cd18808">
    <property type="entry name" value="SF1_C_Upf1"/>
    <property type="match status" value="1"/>
</dbReference>
<dbReference type="InterPro" id="IPR027417">
    <property type="entry name" value="P-loop_NTPase"/>
</dbReference>
<comment type="subcellular location">
    <subcellularLocation>
        <location evidence="1">Cytoplasm</location>
    </subcellularLocation>
</comment>
<reference evidence="13" key="1">
    <citation type="journal article" date="2021" name="Nat. Commun.">
        <title>Genetic determinants of endophytism in the Arabidopsis root mycobiome.</title>
        <authorList>
            <person name="Mesny F."/>
            <person name="Miyauchi S."/>
            <person name="Thiergart T."/>
            <person name="Pickel B."/>
            <person name="Atanasova L."/>
            <person name="Karlsson M."/>
            <person name="Huettel B."/>
            <person name="Barry K.W."/>
            <person name="Haridas S."/>
            <person name="Chen C."/>
            <person name="Bauer D."/>
            <person name="Andreopoulos W."/>
            <person name="Pangilinan J."/>
            <person name="LaButti K."/>
            <person name="Riley R."/>
            <person name="Lipzen A."/>
            <person name="Clum A."/>
            <person name="Drula E."/>
            <person name="Henrissat B."/>
            <person name="Kohler A."/>
            <person name="Grigoriev I.V."/>
            <person name="Martin F.M."/>
            <person name="Hacquard S."/>
        </authorList>
    </citation>
    <scope>NUCLEOTIDE SEQUENCE</scope>
    <source>
        <strain evidence="13">MPI-CAGE-CH-0243</strain>
    </source>
</reference>
<dbReference type="PANTHER" id="PTHR10887:SF445">
    <property type="entry name" value="NFX1-TYPE ZINC FINGER-CONTAINING PROTEIN 1"/>
    <property type="match status" value="1"/>
</dbReference>
<evidence type="ECO:0000256" key="5">
    <source>
        <dbReference type="ARBA" id="ARBA00022771"/>
    </source>
</evidence>
<dbReference type="GO" id="GO:0004386">
    <property type="term" value="F:helicase activity"/>
    <property type="evidence" value="ECO:0007669"/>
    <property type="project" value="InterPro"/>
</dbReference>
<protein>
    <submittedName>
        <fullName evidence="13">NFX1-type zinc finger-containing protein 1</fullName>
    </submittedName>
</protein>
<dbReference type="SUPFAM" id="SSF90229">
    <property type="entry name" value="CCCH zinc finger"/>
    <property type="match status" value="1"/>
</dbReference>
<keyword evidence="4" id="KW-0677">Repeat</keyword>
<keyword evidence="14" id="KW-1185">Reference proteome</keyword>
<evidence type="ECO:0000259" key="11">
    <source>
        <dbReference type="PROSITE" id="PS50103"/>
    </source>
</evidence>
<dbReference type="GO" id="GO:0031048">
    <property type="term" value="P:regulatory ncRNA-mediated heterochromatin formation"/>
    <property type="evidence" value="ECO:0007669"/>
    <property type="project" value="TreeGrafter"/>
</dbReference>